<reference evidence="3 4" key="1">
    <citation type="submission" date="2018-03" db="EMBL/GenBank/DDBJ databases">
        <title>Chitinolytic properties of Streptosporangium nondiastaticum TBG75A20.</title>
        <authorList>
            <person name="Gayathri V."/>
            <person name="Shiburaj S."/>
        </authorList>
    </citation>
    <scope>NUCLEOTIDE SEQUENCE [LARGE SCALE GENOMIC DNA]</scope>
    <source>
        <strain evidence="3 4">TBG75A20</strain>
    </source>
</reference>
<dbReference type="InterPro" id="IPR005804">
    <property type="entry name" value="FA_desaturase_dom"/>
</dbReference>
<dbReference type="EMBL" id="PXWG01000017">
    <property type="protein sequence ID" value="PSJ28861.1"/>
    <property type="molecule type" value="Genomic_DNA"/>
</dbReference>
<protein>
    <recommendedName>
        <fullName evidence="2">Fatty acid desaturase domain-containing protein</fullName>
    </recommendedName>
</protein>
<dbReference type="AlphaFoldDB" id="A0A9X7JSG2"/>
<evidence type="ECO:0000256" key="1">
    <source>
        <dbReference type="SAM" id="MobiDB-lite"/>
    </source>
</evidence>
<keyword evidence="4" id="KW-1185">Reference proteome</keyword>
<organism evidence="3 4">
    <name type="scientific">Streptosporangium nondiastaticum</name>
    <dbReference type="NCBI Taxonomy" id="35764"/>
    <lineage>
        <taxon>Bacteria</taxon>
        <taxon>Bacillati</taxon>
        <taxon>Actinomycetota</taxon>
        <taxon>Actinomycetes</taxon>
        <taxon>Streptosporangiales</taxon>
        <taxon>Streptosporangiaceae</taxon>
        <taxon>Streptosporangium</taxon>
    </lineage>
</organism>
<evidence type="ECO:0000313" key="4">
    <source>
        <dbReference type="Proteomes" id="UP000242427"/>
    </source>
</evidence>
<dbReference type="Proteomes" id="UP000242427">
    <property type="component" value="Unassembled WGS sequence"/>
</dbReference>
<feature type="compositionally biased region" description="Basic and acidic residues" evidence="1">
    <location>
        <begin position="17"/>
        <end position="26"/>
    </location>
</feature>
<name>A0A9X7JSG2_9ACTN</name>
<gene>
    <name evidence="3" type="ORF">B7P34_10475</name>
</gene>
<evidence type="ECO:0000313" key="3">
    <source>
        <dbReference type="EMBL" id="PSJ28861.1"/>
    </source>
</evidence>
<feature type="domain" description="Fatty acid desaturase" evidence="2">
    <location>
        <begin position="49"/>
        <end position="229"/>
    </location>
</feature>
<dbReference type="GO" id="GO:0006629">
    <property type="term" value="P:lipid metabolic process"/>
    <property type="evidence" value="ECO:0007669"/>
    <property type="project" value="InterPro"/>
</dbReference>
<accession>A0A9X7JSG2</accession>
<dbReference type="Pfam" id="PF00487">
    <property type="entry name" value="FA_desaturase"/>
    <property type="match status" value="1"/>
</dbReference>
<comment type="caution">
    <text evidence="3">The sequence shown here is derived from an EMBL/GenBank/DDBJ whole genome shotgun (WGS) entry which is preliminary data.</text>
</comment>
<dbReference type="OrthoDB" id="9769653at2"/>
<sequence length="254" mass="27224">MSPTEGAVVTVSATDRNAPDHGDPGHGRLGHGKPGPRAAGAGLPRTANLLHHRYSRTLRERAEVYDARTTTWAKAAPGYYARLLGGLYLMESASVLLAPLPAAVLRRLARSAEAPDTVAGLLLGRLARRRALRQLRTDAAAIVAVHAVAFAAYGEHAWMPVAALAGRALVVSLQDNAYHYATPLDAPLQAMNLRLPRPLEAFALGFNLHGVHHRHPGLPWSALRARFAREGGRYDLGWTPAVARQLRGPVGAGR</sequence>
<feature type="region of interest" description="Disordered" evidence="1">
    <location>
        <begin position="1"/>
        <end position="40"/>
    </location>
</feature>
<evidence type="ECO:0000259" key="2">
    <source>
        <dbReference type="Pfam" id="PF00487"/>
    </source>
</evidence>
<proteinExistence type="predicted"/>